<evidence type="ECO:0000256" key="3">
    <source>
        <dbReference type="PROSITE-ProRule" id="PRU00221"/>
    </source>
</evidence>
<dbReference type="PROSITE" id="PS50294">
    <property type="entry name" value="WD_REPEATS_REGION"/>
    <property type="match status" value="2"/>
</dbReference>
<keyword evidence="6" id="KW-1185">Reference proteome</keyword>
<dbReference type="VEuPathDB" id="FungiDB:SOCG_02423"/>
<feature type="repeat" description="WD" evidence="3">
    <location>
        <begin position="321"/>
        <end position="354"/>
    </location>
</feature>
<keyword evidence="1 3" id="KW-0853">WD repeat</keyword>
<dbReference type="GO" id="GO:0000724">
    <property type="term" value="P:double-strand break repair via homologous recombination"/>
    <property type="evidence" value="ECO:0007669"/>
    <property type="project" value="EnsemblFungi"/>
</dbReference>
<dbReference type="GO" id="GO:0035861">
    <property type="term" value="C:site of double-strand break"/>
    <property type="evidence" value="ECO:0007669"/>
    <property type="project" value="EnsemblFungi"/>
</dbReference>
<evidence type="ECO:0000313" key="6">
    <source>
        <dbReference type="Proteomes" id="UP000016088"/>
    </source>
</evidence>
<feature type="region of interest" description="Disordered" evidence="4">
    <location>
        <begin position="506"/>
        <end position="543"/>
    </location>
</feature>
<organism evidence="5 6">
    <name type="scientific">Schizosaccharomyces octosporus (strain yFS286)</name>
    <name type="common">Fission yeast</name>
    <name type="synonym">Octosporomyces octosporus</name>
    <dbReference type="NCBI Taxonomy" id="483514"/>
    <lineage>
        <taxon>Eukaryota</taxon>
        <taxon>Fungi</taxon>
        <taxon>Dikarya</taxon>
        <taxon>Ascomycota</taxon>
        <taxon>Taphrinomycotina</taxon>
        <taxon>Schizosaccharomycetes</taxon>
        <taxon>Schizosaccharomycetales</taxon>
        <taxon>Schizosaccharomycetaceae</taxon>
        <taxon>Schizosaccharomyces</taxon>
    </lineage>
</organism>
<dbReference type="InterPro" id="IPR015943">
    <property type="entry name" value="WD40/YVTN_repeat-like_dom_sf"/>
</dbReference>
<evidence type="ECO:0000256" key="1">
    <source>
        <dbReference type="ARBA" id="ARBA00022574"/>
    </source>
</evidence>
<dbReference type="GeneID" id="25031400"/>
<feature type="repeat" description="WD" evidence="3">
    <location>
        <begin position="104"/>
        <end position="136"/>
    </location>
</feature>
<dbReference type="PROSITE" id="PS50082">
    <property type="entry name" value="WD_REPEATS_2"/>
    <property type="match status" value="3"/>
</dbReference>
<dbReference type="Proteomes" id="UP000016088">
    <property type="component" value="Unassembled WGS sequence"/>
</dbReference>
<dbReference type="PANTHER" id="PTHR16017">
    <property type="entry name" value="GASTRULATION DEFECTIVE PROTEIN 1-RELATED"/>
    <property type="match status" value="1"/>
</dbReference>
<dbReference type="InterPro" id="IPR051858">
    <property type="entry name" value="WD_repeat_GAD-1"/>
</dbReference>
<evidence type="ECO:0000256" key="4">
    <source>
        <dbReference type="SAM" id="MobiDB-lite"/>
    </source>
</evidence>
<evidence type="ECO:0000313" key="5">
    <source>
        <dbReference type="EMBL" id="EPX74944.1"/>
    </source>
</evidence>
<dbReference type="EMBL" id="KE503206">
    <property type="protein sequence ID" value="EPX74944.1"/>
    <property type="molecule type" value="Genomic_DNA"/>
</dbReference>
<sequence>MSSRSNSPIAEEPVESVPFTFGKQAQHYNAAALVERFVRPREWNKLSNIKNSNEGEGSDNDRVADTSKSGSNPENSDSDSEGWDSEDETVESELNIPCSHHVVLPSHSKIVSTTTFDNNGTRLYTGSLDNTISCWDFGGMDASSPRPFHVIDPTNTNADNVGRYPVKKLDCSQKNQILALFNHSRPVLYDRNGTNITQFAKGDQYIRDMYSTKGHISEIEDGSWQPNSTQWFLTCGADNTARIWDVNRTKSQVEVFSHISEASRTGINRSPITSCAWNPIEINQFVTAAYDGTLEVWQRGSRTRHPSLKIPQAHTSQVRATSLSYSADGVYLLGRYEDNVVSLWDMRNTKTLLQQVSDVPTPKAGANAIFSPDRKHILLGTAANEDSNGSLRVLDALTLEKKADLVFDVQSSVRHSVNAVSWNDRINQIAVGLSTGESVVLFSASGSVRGIKDSASKPPKIKHVDDDLQNTVHINALSGSVGDANEFGLVEESNESVTNYYYNSRRQRNAVRKDPKRSRQPELGRVVEENTSDVPLADMKDEDPREALLKYADVAESEPMFTKLYTKTQPKTLYKSSESGSQEDEGSSKRQRTN</sequence>
<evidence type="ECO:0000256" key="2">
    <source>
        <dbReference type="ARBA" id="ARBA00022737"/>
    </source>
</evidence>
<feature type="compositionally biased region" description="Polar residues" evidence="4">
    <location>
        <begin position="565"/>
        <end position="575"/>
    </location>
</feature>
<feature type="compositionally biased region" description="Polar residues" evidence="4">
    <location>
        <begin position="45"/>
        <end position="55"/>
    </location>
</feature>
<dbReference type="HOGENOM" id="CLU_014033_1_2_1"/>
<dbReference type="InterPro" id="IPR036322">
    <property type="entry name" value="WD40_repeat_dom_sf"/>
</dbReference>
<dbReference type="SUPFAM" id="SSF50978">
    <property type="entry name" value="WD40 repeat-like"/>
    <property type="match status" value="1"/>
</dbReference>
<name>S9RLU3_SCHOY</name>
<dbReference type="Gene3D" id="2.130.10.10">
    <property type="entry name" value="YVTN repeat-like/Quinoprotein amine dehydrogenase"/>
    <property type="match status" value="2"/>
</dbReference>
<feature type="compositionally biased region" description="Acidic residues" evidence="4">
    <location>
        <begin position="76"/>
        <end position="91"/>
    </location>
</feature>
<keyword evidence="2" id="KW-0677">Repeat</keyword>
<gene>
    <name evidence="5" type="ORF">SOCG_02423</name>
</gene>
<accession>S9RLU3</accession>
<dbReference type="SMART" id="SM00320">
    <property type="entry name" value="WD40"/>
    <property type="match status" value="4"/>
</dbReference>
<feature type="compositionally biased region" description="Basic and acidic residues" evidence="4">
    <location>
        <begin position="511"/>
        <end position="528"/>
    </location>
</feature>
<dbReference type="GO" id="GO:0080008">
    <property type="term" value="C:Cul4-RING E3 ubiquitin ligase complex"/>
    <property type="evidence" value="ECO:0007669"/>
    <property type="project" value="EnsemblFungi"/>
</dbReference>
<dbReference type="RefSeq" id="XP_013016370.1">
    <property type="nucleotide sequence ID" value="XM_013160916.1"/>
</dbReference>
<dbReference type="GO" id="GO:0005634">
    <property type="term" value="C:nucleus"/>
    <property type="evidence" value="ECO:0007669"/>
    <property type="project" value="EnsemblFungi"/>
</dbReference>
<dbReference type="Pfam" id="PF00400">
    <property type="entry name" value="WD40"/>
    <property type="match status" value="3"/>
</dbReference>
<dbReference type="PANTHER" id="PTHR16017:SF0">
    <property type="entry name" value="WD REPEAT-CONTAINING PROTEIN 70"/>
    <property type="match status" value="1"/>
</dbReference>
<proteinExistence type="predicted"/>
<dbReference type="OMA" id="KGDQYIT"/>
<feature type="repeat" description="WD" evidence="3">
    <location>
        <begin position="212"/>
        <end position="254"/>
    </location>
</feature>
<reference evidence="5 6" key="1">
    <citation type="journal article" date="2011" name="Science">
        <title>Comparative functional genomics of the fission yeasts.</title>
        <authorList>
            <person name="Rhind N."/>
            <person name="Chen Z."/>
            <person name="Yassour M."/>
            <person name="Thompson D.A."/>
            <person name="Haas B.J."/>
            <person name="Habib N."/>
            <person name="Wapinski I."/>
            <person name="Roy S."/>
            <person name="Lin M.F."/>
            <person name="Heiman D.I."/>
            <person name="Young S.K."/>
            <person name="Furuya K."/>
            <person name="Guo Y."/>
            <person name="Pidoux A."/>
            <person name="Chen H.M."/>
            <person name="Robbertse B."/>
            <person name="Goldberg J.M."/>
            <person name="Aoki K."/>
            <person name="Bayne E.H."/>
            <person name="Berlin A.M."/>
            <person name="Desjardins C.A."/>
            <person name="Dobbs E."/>
            <person name="Dukaj L."/>
            <person name="Fan L."/>
            <person name="FitzGerald M.G."/>
            <person name="French C."/>
            <person name="Gujja S."/>
            <person name="Hansen K."/>
            <person name="Keifenheim D."/>
            <person name="Levin J.Z."/>
            <person name="Mosher R.A."/>
            <person name="Mueller C.A."/>
            <person name="Pfiffner J."/>
            <person name="Priest M."/>
            <person name="Russ C."/>
            <person name="Smialowska A."/>
            <person name="Swoboda P."/>
            <person name="Sykes S.M."/>
            <person name="Vaughn M."/>
            <person name="Vengrova S."/>
            <person name="Yoder R."/>
            <person name="Zeng Q."/>
            <person name="Allshire R."/>
            <person name="Baulcombe D."/>
            <person name="Birren B.W."/>
            <person name="Brown W."/>
            <person name="Ekwall K."/>
            <person name="Kellis M."/>
            <person name="Leatherwood J."/>
            <person name="Levin H."/>
            <person name="Margalit H."/>
            <person name="Martienssen R."/>
            <person name="Nieduszynski C.A."/>
            <person name="Spatafora J.W."/>
            <person name="Friedman N."/>
            <person name="Dalgaard J.Z."/>
            <person name="Baumann P."/>
            <person name="Niki H."/>
            <person name="Regev A."/>
            <person name="Nusbaum C."/>
        </authorList>
    </citation>
    <scope>NUCLEOTIDE SEQUENCE [LARGE SCALE GENOMIC DNA]</scope>
    <source>
        <strain evidence="6">yFS286</strain>
    </source>
</reference>
<dbReference type="AlphaFoldDB" id="S9RLU3"/>
<feature type="region of interest" description="Disordered" evidence="4">
    <location>
        <begin position="559"/>
        <end position="594"/>
    </location>
</feature>
<protein>
    <submittedName>
        <fullName evidence="5">WDR70 family WD repeat protein</fullName>
    </submittedName>
</protein>
<feature type="region of interest" description="Disordered" evidence="4">
    <location>
        <begin position="44"/>
        <end position="92"/>
    </location>
</feature>
<dbReference type="OrthoDB" id="10264376at2759"/>
<dbReference type="InterPro" id="IPR001680">
    <property type="entry name" value="WD40_rpt"/>
</dbReference>
<dbReference type="eggNOG" id="KOG0772">
    <property type="taxonomic scope" value="Eukaryota"/>
</dbReference>